<dbReference type="SUPFAM" id="SSF53649">
    <property type="entry name" value="Alkaline phosphatase-like"/>
    <property type="match status" value="1"/>
</dbReference>
<proteinExistence type="predicted"/>
<accession>A0A5C6C8H4</accession>
<reference evidence="4 5" key="1">
    <citation type="submission" date="2019-02" db="EMBL/GenBank/DDBJ databases">
        <title>Deep-cultivation of Planctomycetes and their phenomic and genomic characterization uncovers novel biology.</title>
        <authorList>
            <person name="Wiegand S."/>
            <person name="Jogler M."/>
            <person name="Boedeker C."/>
            <person name="Pinto D."/>
            <person name="Vollmers J."/>
            <person name="Rivas-Marin E."/>
            <person name="Kohn T."/>
            <person name="Peeters S.H."/>
            <person name="Heuer A."/>
            <person name="Rast P."/>
            <person name="Oberbeckmann S."/>
            <person name="Bunk B."/>
            <person name="Jeske O."/>
            <person name="Meyerdierks A."/>
            <person name="Storesund J.E."/>
            <person name="Kallscheuer N."/>
            <person name="Luecker S."/>
            <person name="Lage O.M."/>
            <person name="Pohl T."/>
            <person name="Merkel B.J."/>
            <person name="Hornburger P."/>
            <person name="Mueller R.-W."/>
            <person name="Bruemmer F."/>
            <person name="Labrenz M."/>
            <person name="Spormann A.M."/>
            <person name="Op Den Camp H."/>
            <person name="Overmann J."/>
            <person name="Amann R."/>
            <person name="Jetten M.S.M."/>
            <person name="Mascher T."/>
            <person name="Medema M.H."/>
            <person name="Devos D.P."/>
            <person name="Kaster A.-K."/>
            <person name="Ovreas L."/>
            <person name="Rohde M."/>
            <person name="Galperin M.Y."/>
            <person name="Jogler C."/>
        </authorList>
    </citation>
    <scope>NUCLEOTIDE SEQUENCE [LARGE SCALE GENOMIC DNA]</scope>
    <source>
        <strain evidence="4 5">Pla52o</strain>
    </source>
</reference>
<gene>
    <name evidence="4" type="primary">betC_5</name>
    <name evidence="4" type="ORF">Pla52o_43560</name>
</gene>
<evidence type="ECO:0000256" key="2">
    <source>
        <dbReference type="SAM" id="SignalP"/>
    </source>
</evidence>
<feature type="region of interest" description="Disordered" evidence="1">
    <location>
        <begin position="536"/>
        <end position="556"/>
    </location>
</feature>
<sequence length="556" mass="61630" precursor="true">MSSSSRMSAAIKPSLIVVPLFLLLCGVDAANAQTSVAETSRPNILFVFADDWGRQASSYASVDSISRAVQTPHFDRIAREGVLFKNAFVNAPSCTPCRSSLVSGQYFWRTGRAAILQGAVWDMTIPAWPLLLRDAGYHLGKSYKVWGPGVPADAPIGGKQYAFEKAGRQINQFSQHATRLVAKGQTVVQAKQELLEQVRANFATFLSQRDPSQPFCFWYGPTNVHRKWVRGSGKSLWGIDPDALQGMLPPFLPDVPTVREDIADYLGEVQAFDASLGVLLQELAQSGMYDNTIIVISGDHGPAGFPHGKCNLYDFGTRVSLAVAGPKVPGGRVVDDWVSLPDLAPTFLEAAGVEIPSVMTAQSLWPVLQATTQGQVDPDRKQVFMGRERHVEMARPGYRPYPQRAIRTPDHALVINFKPDRFPLGDPYRLDSDNPPTTQQVQEKTFVTLADEDAGPTKAWLVDHRNDSQWKPIYENAYGKRPREELFDMRTDPHQMHNVAGDPAYADVLSELRDRLMDELRRSGDPRVVNDGEFFETPPMAGPLPDDVPHPNRKLK</sequence>
<keyword evidence="5" id="KW-1185">Reference proteome</keyword>
<dbReference type="CDD" id="cd16027">
    <property type="entry name" value="SGSH"/>
    <property type="match status" value="1"/>
</dbReference>
<evidence type="ECO:0000259" key="3">
    <source>
        <dbReference type="Pfam" id="PF00884"/>
    </source>
</evidence>
<feature type="chain" id="PRO_5022826101" evidence="2">
    <location>
        <begin position="33"/>
        <end position="556"/>
    </location>
</feature>
<keyword evidence="2" id="KW-0732">Signal</keyword>
<evidence type="ECO:0000256" key="1">
    <source>
        <dbReference type="SAM" id="MobiDB-lite"/>
    </source>
</evidence>
<dbReference type="Proteomes" id="UP000316304">
    <property type="component" value="Unassembled WGS sequence"/>
</dbReference>
<keyword evidence="4" id="KW-0378">Hydrolase</keyword>
<dbReference type="AlphaFoldDB" id="A0A5C6C8H4"/>
<comment type="caution">
    <text evidence="4">The sequence shown here is derived from an EMBL/GenBank/DDBJ whole genome shotgun (WGS) entry which is preliminary data.</text>
</comment>
<dbReference type="GO" id="GO:0047753">
    <property type="term" value="F:choline-sulfatase activity"/>
    <property type="evidence" value="ECO:0007669"/>
    <property type="project" value="UniProtKB-EC"/>
</dbReference>
<dbReference type="EMBL" id="SJPT01000008">
    <property type="protein sequence ID" value="TWU20478.1"/>
    <property type="molecule type" value="Genomic_DNA"/>
</dbReference>
<feature type="domain" description="Sulfatase N-terminal" evidence="3">
    <location>
        <begin position="42"/>
        <end position="353"/>
    </location>
</feature>
<dbReference type="RefSeq" id="WP_231612496.1">
    <property type="nucleotide sequence ID" value="NZ_SJPT01000008.1"/>
</dbReference>
<dbReference type="Pfam" id="PF00884">
    <property type="entry name" value="Sulfatase"/>
    <property type="match status" value="1"/>
</dbReference>
<evidence type="ECO:0000313" key="5">
    <source>
        <dbReference type="Proteomes" id="UP000316304"/>
    </source>
</evidence>
<organism evidence="4 5">
    <name type="scientific">Novipirellula galeiformis</name>
    <dbReference type="NCBI Taxonomy" id="2528004"/>
    <lineage>
        <taxon>Bacteria</taxon>
        <taxon>Pseudomonadati</taxon>
        <taxon>Planctomycetota</taxon>
        <taxon>Planctomycetia</taxon>
        <taxon>Pirellulales</taxon>
        <taxon>Pirellulaceae</taxon>
        <taxon>Novipirellula</taxon>
    </lineage>
</organism>
<dbReference type="InterPro" id="IPR052701">
    <property type="entry name" value="GAG_Ulvan_Degrading_Sulfatases"/>
</dbReference>
<feature type="signal peptide" evidence="2">
    <location>
        <begin position="1"/>
        <end position="32"/>
    </location>
</feature>
<dbReference type="PANTHER" id="PTHR43751:SF1">
    <property type="entry name" value="SULFATASE ATSG-RELATED"/>
    <property type="match status" value="1"/>
</dbReference>
<protein>
    <submittedName>
        <fullName evidence="4">Choline-sulfatase</fullName>
        <ecNumber evidence="4">3.1.6.6</ecNumber>
    </submittedName>
</protein>
<dbReference type="Gene3D" id="3.40.720.10">
    <property type="entry name" value="Alkaline Phosphatase, subunit A"/>
    <property type="match status" value="1"/>
</dbReference>
<dbReference type="PANTHER" id="PTHR43751">
    <property type="entry name" value="SULFATASE"/>
    <property type="match status" value="1"/>
</dbReference>
<name>A0A5C6C8H4_9BACT</name>
<dbReference type="InterPro" id="IPR017850">
    <property type="entry name" value="Alkaline_phosphatase_core_sf"/>
</dbReference>
<dbReference type="InterPro" id="IPR000917">
    <property type="entry name" value="Sulfatase_N"/>
</dbReference>
<evidence type="ECO:0000313" key="4">
    <source>
        <dbReference type="EMBL" id="TWU20478.1"/>
    </source>
</evidence>
<dbReference type="EC" id="3.1.6.6" evidence="4"/>